<dbReference type="Gramene" id="TraesPARA_EIv1.0_0001840.1">
    <property type="protein sequence ID" value="TraesPARA_EIv1.0_0001840.1.CDS"/>
    <property type="gene ID" value="TraesPARA_EIv1.0_0001840"/>
</dbReference>
<name>A0A3B6U9H4_WHEAT</name>
<proteinExistence type="predicted"/>
<organism evidence="1">
    <name type="scientific">Triticum aestivum</name>
    <name type="common">Wheat</name>
    <dbReference type="NCBI Taxonomy" id="4565"/>
    <lineage>
        <taxon>Eukaryota</taxon>
        <taxon>Viridiplantae</taxon>
        <taxon>Streptophyta</taxon>
        <taxon>Embryophyta</taxon>
        <taxon>Tracheophyta</taxon>
        <taxon>Spermatophyta</taxon>
        <taxon>Magnoliopsida</taxon>
        <taxon>Liliopsida</taxon>
        <taxon>Poales</taxon>
        <taxon>Poaceae</taxon>
        <taxon>BOP clade</taxon>
        <taxon>Pooideae</taxon>
        <taxon>Triticodae</taxon>
        <taxon>Triticeae</taxon>
        <taxon>Triticinae</taxon>
        <taxon>Triticum</taxon>
    </lineage>
</organism>
<dbReference type="Gramene" id="TraesCAD_scaffold_043009_01G000400.1">
    <property type="protein sequence ID" value="TraesCAD_scaffold_043009_01G000400.1"/>
    <property type="gene ID" value="TraesCAD_scaffold_043009_01G000400"/>
</dbReference>
<dbReference type="AlphaFoldDB" id="A0A3B6U9H4"/>
<dbReference type="RefSeq" id="XP_044445072.1">
    <property type="nucleotide sequence ID" value="XM_044589137.1"/>
</dbReference>
<gene>
    <name evidence="1" type="primary">LOC123172108</name>
</gene>
<reference evidence="1" key="1">
    <citation type="submission" date="2018-08" db="EMBL/GenBank/DDBJ databases">
        <authorList>
            <person name="Rossello M."/>
        </authorList>
    </citation>
    <scope>NUCLEOTIDE SEQUENCE [LARGE SCALE GENOMIC DNA]</scope>
    <source>
        <strain evidence="1">cv. Chinese Spring</strain>
    </source>
</reference>
<accession>A0A3B6U9H4</accession>
<reference evidence="1" key="2">
    <citation type="submission" date="2018-10" db="UniProtKB">
        <authorList>
            <consortium name="EnsemblPlants"/>
        </authorList>
    </citation>
    <scope>IDENTIFICATION</scope>
</reference>
<evidence type="ECO:0000313" key="1">
    <source>
        <dbReference type="EnsemblPlants" id="TraesCSU02G002100.1"/>
    </source>
</evidence>
<dbReference type="KEGG" id="taes:123172108"/>
<dbReference type="Proteomes" id="UP000019116">
    <property type="component" value="Chromosome Un"/>
</dbReference>
<dbReference type="GeneID" id="123172108"/>
<dbReference type="RefSeq" id="XP_044445070.1">
    <property type="nucleotide sequence ID" value="XM_044589135.1"/>
</dbReference>
<dbReference type="OMA" id="TRTKCYM"/>
<dbReference type="Gramene" id="TraesCSU02G002100.1">
    <property type="protein sequence ID" value="TraesCSU02G002100.1"/>
    <property type="gene ID" value="TraesCSU02G002100"/>
</dbReference>
<sequence length="145" mass="16211">MAAVRCAARKLGCSLLQRTQAAVMQEGRLLAPSRLMRSRQLSSEASSEEKKVELRKLVSKAMQKRVELLGEPEMRLLLQRISLPKGTPKPHATPWTWGRFATRLKCYMEAAANLTVFLAVTAYVVCVKGDRGVQEQVQGVNEENQ</sequence>
<evidence type="ECO:0000313" key="2">
    <source>
        <dbReference type="Proteomes" id="UP000019116"/>
    </source>
</evidence>
<keyword evidence="2" id="KW-1185">Reference proteome</keyword>
<dbReference type="EnsemblPlants" id="TraesCSU02G002100.1">
    <property type="protein sequence ID" value="TraesCSU02G002100.1"/>
    <property type="gene ID" value="TraesCSU02G002100"/>
</dbReference>
<protein>
    <submittedName>
        <fullName evidence="1">Uncharacterized protein</fullName>
    </submittedName>
</protein>